<dbReference type="AlphaFoldDB" id="A0A2P2QI67"/>
<organism evidence="1">
    <name type="scientific">Rhizophora mucronata</name>
    <name type="common">Asiatic mangrove</name>
    <dbReference type="NCBI Taxonomy" id="61149"/>
    <lineage>
        <taxon>Eukaryota</taxon>
        <taxon>Viridiplantae</taxon>
        <taxon>Streptophyta</taxon>
        <taxon>Embryophyta</taxon>
        <taxon>Tracheophyta</taxon>
        <taxon>Spermatophyta</taxon>
        <taxon>Magnoliopsida</taxon>
        <taxon>eudicotyledons</taxon>
        <taxon>Gunneridae</taxon>
        <taxon>Pentapetalae</taxon>
        <taxon>rosids</taxon>
        <taxon>fabids</taxon>
        <taxon>Malpighiales</taxon>
        <taxon>Rhizophoraceae</taxon>
        <taxon>Rhizophora</taxon>
    </lineage>
</organism>
<proteinExistence type="predicted"/>
<protein>
    <submittedName>
        <fullName evidence="1">Uncharacterized protein</fullName>
    </submittedName>
</protein>
<accession>A0A2P2QI67</accession>
<dbReference type="EMBL" id="GGEC01086205">
    <property type="protein sequence ID" value="MBX66689.1"/>
    <property type="molecule type" value="Transcribed_RNA"/>
</dbReference>
<name>A0A2P2QI67_RHIMU</name>
<sequence length="44" mass="5207">MPPWSLWLDYITIESLKVFVQIGLDIIGQFIIKAVYKDDILRRV</sequence>
<reference evidence="1" key="1">
    <citation type="submission" date="2018-02" db="EMBL/GenBank/DDBJ databases">
        <title>Rhizophora mucronata_Transcriptome.</title>
        <authorList>
            <person name="Meera S.P."/>
            <person name="Sreeshan A."/>
            <person name="Augustine A."/>
        </authorList>
    </citation>
    <scope>NUCLEOTIDE SEQUENCE</scope>
    <source>
        <tissue evidence="1">Leaf</tissue>
    </source>
</reference>
<evidence type="ECO:0000313" key="1">
    <source>
        <dbReference type="EMBL" id="MBX66689.1"/>
    </source>
</evidence>